<dbReference type="EMBL" id="CP102381">
    <property type="protein sequence ID" value="WEJ63148.1"/>
    <property type="molecule type" value="Genomic_DNA"/>
</dbReference>
<proteinExistence type="predicted"/>
<dbReference type="Pfam" id="PF00534">
    <property type="entry name" value="Glycos_transf_1"/>
    <property type="match status" value="1"/>
</dbReference>
<reference evidence="3 4" key="1">
    <citation type="submission" date="2022-06" db="EMBL/GenBank/DDBJ databases">
        <title>Thiomicrohabdus sp. nov, an obligately chemolithoautotrophic, sulfur-oxidizing bacterium isolated from beach of Guanyin Mountain. Amoy.</title>
        <authorList>
            <person name="Zhu H."/>
        </authorList>
    </citation>
    <scope>NUCLEOTIDE SEQUENCE [LARGE SCALE GENOMIC DNA]</scope>
    <source>
        <strain evidence="3 4">XGS-01</strain>
    </source>
</reference>
<dbReference type="InterPro" id="IPR001296">
    <property type="entry name" value="Glyco_trans_1"/>
</dbReference>
<dbReference type="RefSeq" id="WP_275595402.1">
    <property type="nucleotide sequence ID" value="NZ_CP102381.1"/>
</dbReference>
<keyword evidence="4" id="KW-1185">Reference proteome</keyword>
<dbReference type="PANTHER" id="PTHR46401:SF2">
    <property type="entry name" value="GLYCOSYLTRANSFERASE WBBK-RELATED"/>
    <property type="match status" value="1"/>
</dbReference>
<accession>A0ABY8CFF8</accession>
<keyword evidence="1" id="KW-0808">Transferase</keyword>
<feature type="domain" description="Glycosyl transferase family 1" evidence="2">
    <location>
        <begin position="188"/>
        <end position="346"/>
    </location>
</feature>
<dbReference type="Proteomes" id="UP001222275">
    <property type="component" value="Chromosome"/>
</dbReference>
<sequence>MSNRIVHMTSVHSRYDIRIFIKMCSSLAENKDFEVFLVVADGLGDEMKNGVNIVDVGKTKGRWKRMFLTTKKVFKSAQNLAGDIYHLHDPELIPTGLKLLKQNKNVIFDAHEDLPKQIKGKPYLPSVLRSVLPYLVEWYEKYATPKFTYIITATPTIRDKFLNYTTTAIDINNFPIAGELMTVSKAGNRKSNQVCYIGAITKIRGIDEMLQAISSLEGVSLVLVGKFAEPNLEDSLKKTRDWENVVETGFLNREGVKDVLSNSFAGLVTLLPSPNHIDSLPNKMFEYMSAGVPIIASDFPLWKQIIDETGCGIHVNPENPEEIKTAISYLMKNPEEARKMGENGYNAILTKYNWASQLAKLNGIYETILVAGDKS</sequence>
<dbReference type="PANTHER" id="PTHR46401">
    <property type="entry name" value="GLYCOSYLTRANSFERASE WBBK-RELATED"/>
    <property type="match status" value="1"/>
</dbReference>
<dbReference type="SUPFAM" id="SSF53756">
    <property type="entry name" value="UDP-Glycosyltransferase/glycogen phosphorylase"/>
    <property type="match status" value="1"/>
</dbReference>
<protein>
    <submittedName>
        <fullName evidence="3">Glycosyltransferase family 4 protein</fullName>
    </submittedName>
</protein>
<gene>
    <name evidence="3" type="ORF">NR989_02540</name>
</gene>
<organism evidence="3 4">
    <name type="scientific">Thiomicrorhabdus lithotrophica</name>
    <dbReference type="NCBI Taxonomy" id="2949997"/>
    <lineage>
        <taxon>Bacteria</taxon>
        <taxon>Pseudomonadati</taxon>
        <taxon>Pseudomonadota</taxon>
        <taxon>Gammaproteobacteria</taxon>
        <taxon>Thiotrichales</taxon>
        <taxon>Piscirickettsiaceae</taxon>
        <taxon>Thiomicrorhabdus</taxon>
    </lineage>
</organism>
<dbReference type="Gene3D" id="3.40.50.2000">
    <property type="entry name" value="Glycogen Phosphorylase B"/>
    <property type="match status" value="2"/>
</dbReference>
<evidence type="ECO:0000259" key="2">
    <source>
        <dbReference type="Pfam" id="PF00534"/>
    </source>
</evidence>
<name>A0ABY8CFF8_9GAMM</name>
<evidence type="ECO:0000313" key="4">
    <source>
        <dbReference type="Proteomes" id="UP001222275"/>
    </source>
</evidence>
<evidence type="ECO:0000313" key="3">
    <source>
        <dbReference type="EMBL" id="WEJ63148.1"/>
    </source>
</evidence>
<dbReference type="CDD" id="cd03794">
    <property type="entry name" value="GT4_WbuB-like"/>
    <property type="match status" value="1"/>
</dbReference>
<evidence type="ECO:0000256" key="1">
    <source>
        <dbReference type="ARBA" id="ARBA00022679"/>
    </source>
</evidence>